<dbReference type="OrthoDB" id="5811976at2"/>
<evidence type="ECO:0000256" key="2">
    <source>
        <dbReference type="SAM" id="SignalP"/>
    </source>
</evidence>
<accession>A0A1G8DD52</accession>
<feature type="chain" id="PRO_5011787156" evidence="2">
    <location>
        <begin position="34"/>
        <end position="316"/>
    </location>
</feature>
<protein>
    <submittedName>
        <fullName evidence="4">Sporulation related domain-containing protein</fullName>
    </submittedName>
</protein>
<feature type="domain" description="SPOR" evidence="3">
    <location>
        <begin position="72"/>
        <end position="142"/>
    </location>
</feature>
<evidence type="ECO:0000313" key="4">
    <source>
        <dbReference type="EMBL" id="SDH55523.1"/>
    </source>
</evidence>
<reference evidence="4 5" key="1">
    <citation type="submission" date="2016-10" db="EMBL/GenBank/DDBJ databases">
        <authorList>
            <person name="de Groot N.N."/>
        </authorList>
    </citation>
    <scope>NUCLEOTIDE SEQUENCE [LARGE SCALE GENOMIC DNA]</scope>
    <source>
        <strain evidence="4 5">CGMCC 1.10228</strain>
    </source>
</reference>
<dbReference type="STRING" id="861298.SAMN04488136_11967"/>
<dbReference type="SUPFAM" id="SSF56436">
    <property type="entry name" value="C-type lectin-like"/>
    <property type="match status" value="1"/>
</dbReference>
<dbReference type="EMBL" id="FNDD01000019">
    <property type="protein sequence ID" value="SDH55523.1"/>
    <property type="molecule type" value="Genomic_DNA"/>
</dbReference>
<sequence length="316" mass="35039">MDNTMAVKSARPWAILFSLSALSVSFWTSPTSAEDFLCDAKQASSQQLPVLDKSCPIGRGLWGNQQPKNNASLFWIQCGLLDKPLSLARAKSLYKHISTDVWMKPEGNNVRCLIGPYKDFQEAKRDLSSLRTERAYKEAFIREVIPGVANPPVTAAKPAAKQKPAAKSAPKSNQTTTVLSAPKPAPAKTPVPVATAQAPAAKAISAKDIDTRLKGRVADVDYVVPYIMHSDHQFYMEHGLAWNRLNYDDAVYVCRQLGMKLPTEVEWSRLLKSDVLAKDKWPIHLPYWGNDRRGLFTNGKVTKLKGTSLLNIMCTK</sequence>
<evidence type="ECO:0000313" key="5">
    <source>
        <dbReference type="Proteomes" id="UP000198854"/>
    </source>
</evidence>
<keyword evidence="2" id="KW-0732">Signal</keyword>
<feature type="signal peptide" evidence="2">
    <location>
        <begin position="1"/>
        <end position="33"/>
    </location>
</feature>
<feature type="compositionally biased region" description="Low complexity" evidence="1">
    <location>
        <begin position="155"/>
        <end position="174"/>
    </location>
</feature>
<dbReference type="InterPro" id="IPR016187">
    <property type="entry name" value="CTDL_fold"/>
</dbReference>
<evidence type="ECO:0000259" key="3">
    <source>
        <dbReference type="Pfam" id="PF05036"/>
    </source>
</evidence>
<dbReference type="AlphaFoldDB" id="A0A1G8DD52"/>
<dbReference type="InterPro" id="IPR036680">
    <property type="entry name" value="SPOR-like_sf"/>
</dbReference>
<feature type="region of interest" description="Disordered" evidence="1">
    <location>
        <begin position="155"/>
        <end position="193"/>
    </location>
</feature>
<dbReference type="GO" id="GO:0042834">
    <property type="term" value="F:peptidoglycan binding"/>
    <property type="evidence" value="ECO:0007669"/>
    <property type="project" value="InterPro"/>
</dbReference>
<dbReference type="Pfam" id="PF05036">
    <property type="entry name" value="SPOR"/>
    <property type="match status" value="1"/>
</dbReference>
<proteinExistence type="predicted"/>
<dbReference type="Proteomes" id="UP000198854">
    <property type="component" value="Unassembled WGS sequence"/>
</dbReference>
<name>A0A1G8DD52_9VIBR</name>
<organism evidence="4 5">
    <name type="scientific">Vibrio xiamenensis</name>
    <dbReference type="NCBI Taxonomy" id="861298"/>
    <lineage>
        <taxon>Bacteria</taxon>
        <taxon>Pseudomonadati</taxon>
        <taxon>Pseudomonadota</taxon>
        <taxon>Gammaproteobacteria</taxon>
        <taxon>Vibrionales</taxon>
        <taxon>Vibrionaceae</taxon>
        <taxon>Vibrio</taxon>
    </lineage>
</organism>
<gene>
    <name evidence="4" type="ORF">SAMN04488136_11967</name>
</gene>
<dbReference type="SUPFAM" id="SSF110997">
    <property type="entry name" value="Sporulation related repeat"/>
    <property type="match status" value="1"/>
</dbReference>
<keyword evidence="5" id="KW-1185">Reference proteome</keyword>
<dbReference type="InterPro" id="IPR007730">
    <property type="entry name" value="SPOR-like_dom"/>
</dbReference>
<evidence type="ECO:0000256" key="1">
    <source>
        <dbReference type="SAM" id="MobiDB-lite"/>
    </source>
</evidence>